<accession>Q1Q366</accession>
<gene>
    <name evidence="1" type="ORF">kuste3699</name>
</gene>
<dbReference type="AlphaFoldDB" id="Q1Q366"/>
<protein>
    <submittedName>
        <fullName evidence="1">Uncharacterized protein</fullName>
    </submittedName>
</protein>
<evidence type="ECO:0000313" key="1">
    <source>
        <dbReference type="EMBL" id="CAJ74462.1"/>
    </source>
</evidence>
<dbReference type="EMBL" id="CT573071">
    <property type="protein sequence ID" value="CAJ74462.1"/>
    <property type="molecule type" value="Genomic_DNA"/>
</dbReference>
<sequence length="58" mass="6988">MVVFSINSNIFLFSKIFSRRNKQKIHLETHNSPKYYPIVCRVLNRACFRIRFHLPPPL</sequence>
<proteinExistence type="predicted"/>
<name>Q1Q366_KUEST</name>
<organism evidence="1">
    <name type="scientific">Kuenenia stuttgartiensis</name>
    <dbReference type="NCBI Taxonomy" id="174633"/>
    <lineage>
        <taxon>Bacteria</taxon>
        <taxon>Pseudomonadati</taxon>
        <taxon>Planctomycetota</taxon>
        <taxon>Candidatus Brocadiia</taxon>
        <taxon>Candidatus Brocadiales</taxon>
        <taxon>Candidatus Brocadiaceae</taxon>
        <taxon>Candidatus Kuenenia</taxon>
    </lineage>
</organism>
<reference evidence="1" key="2">
    <citation type="submission" date="2006-01" db="EMBL/GenBank/DDBJ databases">
        <authorList>
            <person name="Genoscope"/>
        </authorList>
    </citation>
    <scope>NUCLEOTIDE SEQUENCE</scope>
</reference>
<reference evidence="1" key="1">
    <citation type="journal article" date="2006" name="Nature">
        <title>Deciphering the evolution and metabolism of an anammox bacterium from a community genome.</title>
        <authorList>
            <person name="Strous M."/>
            <person name="Pelletier E."/>
            <person name="Mangenot S."/>
            <person name="Rattei T."/>
            <person name="Lehner A."/>
            <person name="Taylor M.W."/>
            <person name="Horn M."/>
            <person name="Daims H."/>
            <person name="Bartol-Mavel D."/>
            <person name="Wincker P."/>
            <person name="Barbe V."/>
            <person name="Fonknechten N."/>
            <person name="Vallenet D."/>
            <person name="Segurens B."/>
            <person name="Schenowitz-Truong C."/>
            <person name="Medigue C."/>
            <person name="Collingro A."/>
            <person name="Snel B."/>
            <person name="Dutilh B.E."/>
            <person name="OpDenCamp H.J.M."/>
            <person name="vanDerDrift C."/>
            <person name="Cirpus I."/>
            <person name="vanDePas-Schoonen K.T."/>
            <person name="Harhangi H.R."/>
            <person name="vanNiftrik L."/>
            <person name="Schmid M."/>
            <person name="Keltjens J."/>
            <person name="vanDeVossenberg J."/>
            <person name="Kartal B."/>
            <person name="Meier H."/>
            <person name="Frishman D."/>
            <person name="Huynen M.A."/>
            <person name="Mewes H."/>
            <person name="Weissenbach J."/>
            <person name="Jetten M.S.M."/>
            <person name="Wagner M."/>
            <person name="LePaslier D."/>
        </authorList>
    </citation>
    <scope>NUCLEOTIDE SEQUENCE</scope>
</reference>